<dbReference type="EMBL" id="PEVY01000070">
    <property type="protein sequence ID" value="PIU74957.1"/>
    <property type="molecule type" value="Genomic_DNA"/>
</dbReference>
<name>A0A2M7AWG1_9BACT</name>
<evidence type="ECO:0000313" key="16">
    <source>
        <dbReference type="Proteomes" id="UP000228775"/>
    </source>
</evidence>
<keyword evidence="7 13" id="KW-0963">Cytoplasm</keyword>
<evidence type="ECO:0000256" key="12">
    <source>
        <dbReference type="ARBA" id="ARBA00047783"/>
    </source>
</evidence>
<feature type="non-terminal residue" evidence="15">
    <location>
        <position position="168"/>
    </location>
</feature>
<dbReference type="FunFam" id="3.40.1280.10:FF:000001">
    <property type="entry name" value="tRNA (guanine-N(1)-)-methyltransferase"/>
    <property type="match status" value="1"/>
</dbReference>
<dbReference type="PANTHER" id="PTHR46417">
    <property type="entry name" value="TRNA (GUANINE-N(1)-)-METHYLTRANSFERASE"/>
    <property type="match status" value="1"/>
</dbReference>
<dbReference type="EC" id="2.1.1.228" evidence="5 13"/>
<protein>
    <recommendedName>
        <fullName evidence="6 13">tRNA (guanine-N(1)-)-methyltransferase</fullName>
        <ecNumber evidence="5 13">2.1.1.228</ecNumber>
    </recommendedName>
</protein>
<dbReference type="GO" id="GO:0052906">
    <property type="term" value="F:tRNA (guanine(37)-N1)-methyltransferase activity"/>
    <property type="evidence" value="ECO:0007669"/>
    <property type="project" value="UniProtKB-EC"/>
</dbReference>
<comment type="catalytic activity">
    <reaction evidence="12 13">
        <text>guanosine(37) in tRNA + S-adenosyl-L-methionine = N(1)-methylguanosine(37) in tRNA + S-adenosyl-L-homocysteine + H(+)</text>
        <dbReference type="Rhea" id="RHEA:36899"/>
        <dbReference type="Rhea" id="RHEA-COMP:10145"/>
        <dbReference type="Rhea" id="RHEA-COMP:10147"/>
        <dbReference type="ChEBI" id="CHEBI:15378"/>
        <dbReference type="ChEBI" id="CHEBI:57856"/>
        <dbReference type="ChEBI" id="CHEBI:59789"/>
        <dbReference type="ChEBI" id="CHEBI:73542"/>
        <dbReference type="ChEBI" id="CHEBI:74269"/>
        <dbReference type="EC" id="2.1.1.228"/>
    </reaction>
</comment>
<dbReference type="GO" id="GO:0005829">
    <property type="term" value="C:cytosol"/>
    <property type="evidence" value="ECO:0007669"/>
    <property type="project" value="TreeGrafter"/>
</dbReference>
<comment type="subcellular location">
    <subcellularLocation>
        <location evidence="2 13">Cytoplasm</location>
    </subcellularLocation>
</comment>
<keyword evidence="8 13" id="KW-0489">Methyltransferase</keyword>
<evidence type="ECO:0000256" key="4">
    <source>
        <dbReference type="ARBA" id="ARBA00011738"/>
    </source>
</evidence>
<feature type="domain" description="tRNA methyltransferase TRMD/TRM10-type" evidence="14">
    <location>
        <begin position="2"/>
        <end position="167"/>
    </location>
</feature>
<dbReference type="SUPFAM" id="SSF75217">
    <property type="entry name" value="alpha/beta knot"/>
    <property type="match status" value="1"/>
</dbReference>
<dbReference type="NCBIfam" id="NF000648">
    <property type="entry name" value="PRK00026.1"/>
    <property type="match status" value="1"/>
</dbReference>
<gene>
    <name evidence="15" type="ORF">COS76_03410</name>
</gene>
<dbReference type="GO" id="GO:0002939">
    <property type="term" value="P:tRNA N1-guanine methylation"/>
    <property type="evidence" value="ECO:0007669"/>
    <property type="project" value="TreeGrafter"/>
</dbReference>
<keyword evidence="10 13" id="KW-0949">S-adenosyl-L-methionine</keyword>
<evidence type="ECO:0000256" key="7">
    <source>
        <dbReference type="ARBA" id="ARBA00022490"/>
    </source>
</evidence>
<sequence>MLKFNVITIFPNVFATYCGESILKRAQEKKLVQINVYNLRDYTQDKHHSTDDTSYGGGPGMVMMVEPIANCLEKLRLKRNQKNTKIILLSARGQKFDQKMARDLALFKNLTLICGRYEGVDQRVSDYLIDQEISIGDYVLTGGELPAMVMIDAITRLVPGVIKPESLN</sequence>
<evidence type="ECO:0000256" key="11">
    <source>
        <dbReference type="ARBA" id="ARBA00022694"/>
    </source>
</evidence>
<dbReference type="Pfam" id="PF01746">
    <property type="entry name" value="tRNA_m1G_MT"/>
    <property type="match status" value="1"/>
</dbReference>
<comment type="subunit">
    <text evidence="4 13">Homodimer.</text>
</comment>
<evidence type="ECO:0000256" key="1">
    <source>
        <dbReference type="ARBA" id="ARBA00002634"/>
    </source>
</evidence>
<dbReference type="InterPro" id="IPR002649">
    <property type="entry name" value="tRNA_m1G_MeTrfase_TrmD"/>
</dbReference>
<evidence type="ECO:0000256" key="9">
    <source>
        <dbReference type="ARBA" id="ARBA00022679"/>
    </source>
</evidence>
<evidence type="ECO:0000259" key="14">
    <source>
        <dbReference type="Pfam" id="PF01746"/>
    </source>
</evidence>
<evidence type="ECO:0000256" key="13">
    <source>
        <dbReference type="RuleBase" id="RU003464"/>
    </source>
</evidence>
<comment type="caution">
    <text evidence="15">The sequence shown here is derived from an EMBL/GenBank/DDBJ whole genome shotgun (WGS) entry which is preliminary data.</text>
</comment>
<accession>A0A2M7AWG1</accession>
<organism evidence="15 16">
    <name type="scientific">Candidatus Portnoybacteria bacterium CG06_land_8_20_14_3_00_39_12</name>
    <dbReference type="NCBI Taxonomy" id="1974809"/>
    <lineage>
        <taxon>Bacteria</taxon>
        <taxon>Candidatus Portnoyibacteriota</taxon>
    </lineage>
</organism>
<dbReference type="InterPro" id="IPR016009">
    <property type="entry name" value="tRNA_MeTrfase_TRMD/TRM10"/>
</dbReference>
<evidence type="ECO:0000256" key="2">
    <source>
        <dbReference type="ARBA" id="ARBA00004496"/>
    </source>
</evidence>
<evidence type="ECO:0000256" key="10">
    <source>
        <dbReference type="ARBA" id="ARBA00022691"/>
    </source>
</evidence>
<proteinExistence type="inferred from homology"/>
<dbReference type="HAMAP" id="MF_00605">
    <property type="entry name" value="TrmD"/>
    <property type="match status" value="1"/>
</dbReference>
<evidence type="ECO:0000256" key="6">
    <source>
        <dbReference type="ARBA" id="ARBA00014679"/>
    </source>
</evidence>
<comment type="similarity">
    <text evidence="3 13">Belongs to the RNA methyltransferase TrmD family.</text>
</comment>
<dbReference type="InterPro" id="IPR029028">
    <property type="entry name" value="Alpha/beta_knot_MTases"/>
</dbReference>
<keyword evidence="11 13" id="KW-0819">tRNA processing</keyword>
<keyword evidence="9 13" id="KW-0808">Transferase</keyword>
<evidence type="ECO:0000256" key="3">
    <source>
        <dbReference type="ARBA" id="ARBA00007630"/>
    </source>
</evidence>
<evidence type="ECO:0000256" key="8">
    <source>
        <dbReference type="ARBA" id="ARBA00022603"/>
    </source>
</evidence>
<dbReference type="Gene3D" id="3.40.1280.10">
    <property type="match status" value="1"/>
</dbReference>
<evidence type="ECO:0000313" key="15">
    <source>
        <dbReference type="EMBL" id="PIU74957.1"/>
    </source>
</evidence>
<dbReference type="InterPro" id="IPR029026">
    <property type="entry name" value="tRNA_m1G_MTases_N"/>
</dbReference>
<dbReference type="PANTHER" id="PTHR46417:SF1">
    <property type="entry name" value="TRNA (GUANINE-N(1)-)-METHYLTRANSFERASE"/>
    <property type="match status" value="1"/>
</dbReference>
<evidence type="ECO:0000256" key="5">
    <source>
        <dbReference type="ARBA" id="ARBA00012807"/>
    </source>
</evidence>
<reference evidence="16" key="1">
    <citation type="submission" date="2017-09" db="EMBL/GenBank/DDBJ databases">
        <title>Depth-based differentiation of microbial function through sediment-hosted aquifers and enrichment of novel symbionts in the deep terrestrial subsurface.</title>
        <authorList>
            <person name="Probst A.J."/>
            <person name="Ladd B."/>
            <person name="Jarett J.K."/>
            <person name="Geller-Mcgrath D.E."/>
            <person name="Sieber C.M.K."/>
            <person name="Emerson J.B."/>
            <person name="Anantharaman K."/>
            <person name="Thomas B.C."/>
            <person name="Malmstrom R."/>
            <person name="Stieglmeier M."/>
            <person name="Klingl A."/>
            <person name="Woyke T."/>
            <person name="Ryan C.M."/>
            <person name="Banfield J.F."/>
        </authorList>
    </citation>
    <scope>NUCLEOTIDE SEQUENCE [LARGE SCALE GENOMIC DNA]</scope>
</reference>
<comment type="function">
    <text evidence="1 13">Specifically methylates guanosine-37 in various tRNAs.</text>
</comment>
<dbReference type="NCBIfam" id="TIGR00088">
    <property type="entry name" value="trmD"/>
    <property type="match status" value="1"/>
</dbReference>
<dbReference type="AlphaFoldDB" id="A0A2M7AWG1"/>
<dbReference type="Proteomes" id="UP000228775">
    <property type="component" value="Unassembled WGS sequence"/>
</dbReference>